<dbReference type="RefSeq" id="WP_093318299.1">
    <property type="nucleotide sequence ID" value="NZ_FOHV01000006.1"/>
</dbReference>
<feature type="region of interest" description="Disordered" evidence="1">
    <location>
        <begin position="222"/>
        <end position="243"/>
    </location>
</feature>
<evidence type="ECO:0000256" key="1">
    <source>
        <dbReference type="SAM" id="MobiDB-lite"/>
    </source>
</evidence>
<sequence length="458" mass="52197">MFNFIKNLFDQIFPLKDDPRRAMELVYQHTIRFGKAITPIIAVEQQDEIGIAYQLNNGLQNYYSDEVNQTLIELGLDPSLVTENQLKQYGSELFKAAVRSMLSDCGLFYEVTSSSGRSIVEAFDSHLMNHDLDFSTLFPNHTESSMAAMSAAKALSLYIDALKQYGILPIAISLKTGYLLSTIKIDKSPELESIKQQFGIELGIEPFLHPLYYESLNVQTDDDESIQNNAPQDESDSEIDNHPTLANTPHFFDDLPSSKLAALSFMQQIRKAHDDLYPLLALSTSEINEFHLAYLEVRTDIFTEIENDVWNYLLHTYQSINDTRLESLTDEMINAYLNENTLFMQLSNFMISIPYSIQIDLMDAFTLIEEVIGRLEQQNIAIPAKILALLEEAEESTHYESLMTQLQAILQSLRMSLVMFETGEDHSFYFLVKQTNLDQILELSRVGLLSVHQFKGSL</sequence>
<dbReference type="EMBL" id="FOHV01000006">
    <property type="protein sequence ID" value="SES96192.1"/>
    <property type="molecule type" value="Genomic_DNA"/>
</dbReference>
<name>A0A1I0APD8_9GAMM</name>
<accession>A0A1I0APD8</accession>
<gene>
    <name evidence="2" type="ORF">SAMN02583745_01006</name>
</gene>
<reference evidence="3" key="1">
    <citation type="submission" date="2016-10" db="EMBL/GenBank/DDBJ databases">
        <authorList>
            <person name="Varghese N."/>
            <person name="Submissions S."/>
        </authorList>
    </citation>
    <scope>NUCLEOTIDE SEQUENCE [LARGE SCALE GENOMIC DNA]</scope>
    <source>
        <strain evidence="3">DSM 18579</strain>
    </source>
</reference>
<protein>
    <submittedName>
        <fullName evidence="2">Uncharacterized protein</fullName>
    </submittedName>
</protein>
<dbReference type="AlphaFoldDB" id="A0A1I0APD8"/>
<dbReference type="Proteomes" id="UP000242642">
    <property type="component" value="Unassembled WGS sequence"/>
</dbReference>
<evidence type="ECO:0000313" key="3">
    <source>
        <dbReference type="Proteomes" id="UP000242642"/>
    </source>
</evidence>
<keyword evidence="3" id="KW-1185">Reference proteome</keyword>
<proteinExistence type="predicted"/>
<evidence type="ECO:0000313" key="2">
    <source>
        <dbReference type="EMBL" id="SES96192.1"/>
    </source>
</evidence>
<organism evidence="2 3">
    <name type="scientific">Thorsellia anophelis DSM 18579</name>
    <dbReference type="NCBI Taxonomy" id="1123402"/>
    <lineage>
        <taxon>Bacteria</taxon>
        <taxon>Pseudomonadati</taxon>
        <taxon>Pseudomonadota</taxon>
        <taxon>Gammaproteobacteria</taxon>
        <taxon>Enterobacterales</taxon>
        <taxon>Thorselliaceae</taxon>
        <taxon>Thorsellia</taxon>
    </lineage>
</organism>